<keyword evidence="6" id="KW-0175">Coiled coil</keyword>
<evidence type="ECO:0000256" key="3">
    <source>
        <dbReference type="ARBA" id="ARBA00023172"/>
    </source>
</evidence>
<dbReference type="GO" id="GO:0015074">
    <property type="term" value="P:DNA integration"/>
    <property type="evidence" value="ECO:0007669"/>
    <property type="project" value="UniProtKB-KW"/>
</dbReference>
<dbReference type="AlphaFoldDB" id="A0A839SEY9"/>
<dbReference type="InterPro" id="IPR025827">
    <property type="entry name" value="Zn_ribbon_recom_dom"/>
</dbReference>
<keyword evidence="2" id="KW-0238">DNA-binding</keyword>
<dbReference type="GO" id="GO:0000150">
    <property type="term" value="F:DNA strand exchange activity"/>
    <property type="evidence" value="ECO:0007669"/>
    <property type="project" value="InterPro"/>
</dbReference>
<dbReference type="Pfam" id="PF00239">
    <property type="entry name" value="Resolvase"/>
    <property type="match status" value="1"/>
</dbReference>
<dbReference type="RefSeq" id="WP_183476072.1">
    <property type="nucleotide sequence ID" value="NZ_JACHWX010000009.1"/>
</dbReference>
<dbReference type="InterPro" id="IPR006118">
    <property type="entry name" value="Recombinase_CS"/>
</dbReference>
<dbReference type="CDD" id="cd00338">
    <property type="entry name" value="Ser_Recombinase"/>
    <property type="match status" value="1"/>
</dbReference>
<keyword evidence="10" id="KW-1185">Reference proteome</keyword>
<dbReference type="InterPro" id="IPR050639">
    <property type="entry name" value="SSR_resolvase"/>
</dbReference>
<dbReference type="SMART" id="SM00857">
    <property type="entry name" value="Resolvase"/>
    <property type="match status" value="1"/>
</dbReference>
<keyword evidence="3" id="KW-0233">DNA recombination</keyword>
<dbReference type="Pfam" id="PF07508">
    <property type="entry name" value="Recombinase"/>
    <property type="match status" value="1"/>
</dbReference>
<evidence type="ECO:0000256" key="6">
    <source>
        <dbReference type="SAM" id="Coils"/>
    </source>
</evidence>
<dbReference type="EMBL" id="JACHWX010000009">
    <property type="protein sequence ID" value="MBB3056811.1"/>
    <property type="molecule type" value="Genomic_DNA"/>
</dbReference>
<organism evidence="9 10">
    <name type="scientific">Mucilaginibacter gotjawali</name>
    <dbReference type="NCBI Taxonomy" id="1550579"/>
    <lineage>
        <taxon>Bacteria</taxon>
        <taxon>Pseudomonadati</taxon>
        <taxon>Bacteroidota</taxon>
        <taxon>Sphingobacteriia</taxon>
        <taxon>Sphingobacteriales</taxon>
        <taxon>Sphingobacteriaceae</taxon>
        <taxon>Mucilaginibacter</taxon>
    </lineage>
</organism>
<keyword evidence="1" id="KW-0229">DNA integration</keyword>
<dbReference type="InterPro" id="IPR036162">
    <property type="entry name" value="Resolvase-like_N_sf"/>
</dbReference>
<dbReference type="Gene3D" id="3.90.1750.20">
    <property type="entry name" value="Putative Large Serine Recombinase, Chain B, Domain 2"/>
    <property type="match status" value="1"/>
</dbReference>
<dbReference type="PROSITE" id="PS51737">
    <property type="entry name" value="RECOMBINASE_DNA_BIND"/>
    <property type="match status" value="1"/>
</dbReference>
<name>A0A839SEY9_9SPHI</name>
<feature type="domain" description="Resolvase/invertase-type recombinase catalytic" evidence="7">
    <location>
        <begin position="12"/>
        <end position="167"/>
    </location>
</feature>
<evidence type="ECO:0000256" key="2">
    <source>
        <dbReference type="ARBA" id="ARBA00023125"/>
    </source>
</evidence>
<gene>
    <name evidence="9" type="ORF">FHS11_003237</name>
</gene>
<dbReference type="PROSITE" id="PS00397">
    <property type="entry name" value="RECOMBINASES_1"/>
    <property type="match status" value="1"/>
</dbReference>
<dbReference type="InterPro" id="IPR006119">
    <property type="entry name" value="Resolv_N"/>
</dbReference>
<evidence type="ECO:0000313" key="10">
    <source>
        <dbReference type="Proteomes" id="UP000539265"/>
    </source>
</evidence>
<dbReference type="PROSITE" id="PS51736">
    <property type="entry name" value="RECOMBINASES_3"/>
    <property type="match status" value="1"/>
</dbReference>
<feature type="domain" description="Recombinase" evidence="8">
    <location>
        <begin position="171"/>
        <end position="306"/>
    </location>
</feature>
<dbReference type="InterPro" id="IPR038109">
    <property type="entry name" value="DNA_bind_recomb_sf"/>
</dbReference>
<dbReference type="GO" id="GO:0003677">
    <property type="term" value="F:DNA binding"/>
    <property type="evidence" value="ECO:0007669"/>
    <property type="project" value="UniProtKB-KW"/>
</dbReference>
<feature type="coiled-coil region" evidence="6">
    <location>
        <begin position="400"/>
        <end position="434"/>
    </location>
</feature>
<sequence length="574" mass="66022">MAKNKLKTLPNHLGIYIRVSTQQQANEGISTHEQRESGISKANLLGWTYTIYDDSAQSGSISYLDRPGMRQLMLDVDAGKLGGMFSVDIDRWSRDGKYEEPQIIISIFKSSGIKIFTPSGELNLQDPNIEFMSRIQGLTSSYYRIQTQIKIKRALVQSAKEGNAGGGPLLPYGYKKVKKLLVINPEEAKVVELIFKMYIDGKGTFVIADYLNMNKIPTRRNLIQNGQMTIKRGERRKANGEVIPEGKVIKSGDDFRWRDKTVLGMLKNPIYKGQRRYRELTVESPIIIDPIVFDTVQNLIEDKKHFREAPYSKSGATVNKFLLKGLIKCGQCGQSFYGKKRIDIKRDNAYCCLSQRYKGKFCGTNGISIEYLDDLVWSEVKKIKQNVLEYFKNMEEGDDIKTFKDLLHKSEKEIEELNKNLLNLNRRYNEGKLTDIEYNPLRMEYLNELSHNQGNKDHFLSKLNSLHQKESVLQVIENFTEKIKDTSLNFEEKQSIIRALISGIKITPKHAIYIRYKLDKLTDVLLDKEYEIGYKPNGHRIGIVGERLLIGQINHKHAETGHTYNSIYHVRKDE</sequence>
<dbReference type="Pfam" id="PF13408">
    <property type="entry name" value="Zn_ribbon_recom"/>
    <property type="match status" value="1"/>
</dbReference>
<dbReference type="SUPFAM" id="SSF53041">
    <property type="entry name" value="Resolvase-like"/>
    <property type="match status" value="1"/>
</dbReference>
<evidence type="ECO:0000256" key="5">
    <source>
        <dbReference type="PROSITE-ProRule" id="PRU10137"/>
    </source>
</evidence>
<proteinExistence type="predicted"/>
<evidence type="ECO:0000313" key="9">
    <source>
        <dbReference type="EMBL" id="MBB3056811.1"/>
    </source>
</evidence>
<dbReference type="PANTHER" id="PTHR30461">
    <property type="entry name" value="DNA-INVERTASE FROM LAMBDOID PROPHAGE"/>
    <property type="match status" value="1"/>
</dbReference>
<accession>A0A839SEY9</accession>
<dbReference type="PANTHER" id="PTHR30461:SF23">
    <property type="entry name" value="DNA RECOMBINASE-RELATED"/>
    <property type="match status" value="1"/>
</dbReference>
<protein>
    <submittedName>
        <fullName evidence="9">DNA invertase Pin-like site-specific DNA recombinase</fullName>
    </submittedName>
</protein>
<dbReference type="Proteomes" id="UP000539265">
    <property type="component" value="Unassembled WGS sequence"/>
</dbReference>
<feature type="active site" description="O-(5'-phospho-DNA)-serine intermediate" evidence="4 5">
    <location>
        <position position="20"/>
    </location>
</feature>
<evidence type="ECO:0000259" key="8">
    <source>
        <dbReference type="PROSITE" id="PS51737"/>
    </source>
</evidence>
<evidence type="ECO:0000256" key="1">
    <source>
        <dbReference type="ARBA" id="ARBA00022908"/>
    </source>
</evidence>
<reference evidence="9" key="1">
    <citation type="submission" date="2020-08" db="EMBL/GenBank/DDBJ databases">
        <title>Genomic Encyclopedia of Type Strains, Phase III (KMG-III): the genomes of soil and plant-associated and newly described type strains.</title>
        <authorList>
            <person name="Whitman W."/>
        </authorList>
    </citation>
    <scope>NUCLEOTIDE SEQUENCE [LARGE SCALE GENOMIC DNA]</scope>
    <source>
        <strain evidence="9">CECT 8628</strain>
    </source>
</reference>
<dbReference type="InterPro" id="IPR011109">
    <property type="entry name" value="DNA_bind_recombinase_dom"/>
</dbReference>
<evidence type="ECO:0000259" key="7">
    <source>
        <dbReference type="PROSITE" id="PS51736"/>
    </source>
</evidence>
<evidence type="ECO:0000256" key="4">
    <source>
        <dbReference type="PIRSR" id="PIRSR606118-50"/>
    </source>
</evidence>
<dbReference type="Gene3D" id="3.40.50.1390">
    <property type="entry name" value="Resolvase, N-terminal catalytic domain"/>
    <property type="match status" value="1"/>
</dbReference>
<comment type="caution">
    <text evidence="9">The sequence shown here is derived from an EMBL/GenBank/DDBJ whole genome shotgun (WGS) entry which is preliminary data.</text>
</comment>